<dbReference type="PROSITE" id="PS50893">
    <property type="entry name" value="ABC_TRANSPORTER_2"/>
    <property type="match status" value="1"/>
</dbReference>
<dbReference type="InterPro" id="IPR050086">
    <property type="entry name" value="MetN_ABC_transporter-like"/>
</dbReference>
<dbReference type="Proteomes" id="UP000015523">
    <property type="component" value="Unassembled WGS sequence"/>
</dbReference>
<protein>
    <recommendedName>
        <fullName evidence="8">ABC transporter domain-containing protein</fullName>
    </recommendedName>
</protein>
<dbReference type="EMBL" id="AUWY01000074">
    <property type="protein sequence ID" value="EQB32185.1"/>
    <property type="molecule type" value="Genomic_DNA"/>
</dbReference>
<gene>
    <name evidence="9" type="ORF">M529_10305</name>
</gene>
<dbReference type="PANTHER" id="PTHR43166:SF35">
    <property type="entry name" value="L-CYSTINE IMPORT ATP-BINDING PROTEIN TCYN"/>
    <property type="match status" value="1"/>
</dbReference>
<dbReference type="GO" id="GO:0005886">
    <property type="term" value="C:plasma membrane"/>
    <property type="evidence" value="ECO:0007669"/>
    <property type="project" value="UniProtKB-SubCell"/>
</dbReference>
<comment type="caution">
    <text evidence="9">The sequence shown here is derived from an EMBL/GenBank/DDBJ whole genome shotgun (WGS) entry which is preliminary data.</text>
</comment>
<evidence type="ECO:0000256" key="1">
    <source>
        <dbReference type="ARBA" id="ARBA00004202"/>
    </source>
</evidence>
<keyword evidence="5" id="KW-0547">Nucleotide-binding</keyword>
<dbReference type="InterPro" id="IPR030679">
    <property type="entry name" value="ABC_ATPase_HisP-typ"/>
</dbReference>
<dbReference type="PROSITE" id="PS00211">
    <property type="entry name" value="ABC_TRANSPORTER_1"/>
    <property type="match status" value="1"/>
</dbReference>
<dbReference type="PIRSF" id="PIRSF039085">
    <property type="entry name" value="ABC_ATPase_HisP"/>
    <property type="match status" value="1"/>
</dbReference>
<keyword evidence="7" id="KW-0472">Membrane</keyword>
<keyword evidence="10" id="KW-1185">Reference proteome</keyword>
<evidence type="ECO:0000256" key="5">
    <source>
        <dbReference type="ARBA" id="ARBA00022741"/>
    </source>
</evidence>
<evidence type="ECO:0000259" key="8">
    <source>
        <dbReference type="PROSITE" id="PS50893"/>
    </source>
</evidence>
<evidence type="ECO:0000256" key="3">
    <source>
        <dbReference type="ARBA" id="ARBA00022448"/>
    </source>
</evidence>
<reference evidence="9 10" key="1">
    <citation type="journal article" date="2013" name="Genome Announc.">
        <title>Draft Genome Sequence of Sphingobium ummariense Strain RL-3, a Hexachlorocyclohexane-Degrading Bacterium.</title>
        <authorList>
            <person name="Kohli P."/>
            <person name="Dua A."/>
            <person name="Sangwan N."/>
            <person name="Oldach P."/>
            <person name="Khurana J.P."/>
            <person name="Lal R."/>
        </authorList>
    </citation>
    <scope>NUCLEOTIDE SEQUENCE [LARGE SCALE GENOMIC DNA]</scope>
    <source>
        <strain evidence="9 10">RL-3</strain>
    </source>
</reference>
<keyword evidence="4" id="KW-1003">Cell membrane</keyword>
<dbReference type="InterPro" id="IPR003593">
    <property type="entry name" value="AAA+_ATPase"/>
</dbReference>
<evidence type="ECO:0000256" key="6">
    <source>
        <dbReference type="ARBA" id="ARBA00022840"/>
    </source>
</evidence>
<evidence type="ECO:0000256" key="7">
    <source>
        <dbReference type="ARBA" id="ARBA00023136"/>
    </source>
</evidence>
<evidence type="ECO:0000256" key="4">
    <source>
        <dbReference type="ARBA" id="ARBA00022475"/>
    </source>
</evidence>
<dbReference type="AlphaFoldDB" id="T0ITN9"/>
<dbReference type="SMART" id="SM00382">
    <property type="entry name" value="AAA"/>
    <property type="match status" value="1"/>
</dbReference>
<keyword evidence="6" id="KW-0067">ATP-binding</keyword>
<dbReference type="InterPro" id="IPR027417">
    <property type="entry name" value="P-loop_NTPase"/>
</dbReference>
<keyword evidence="3" id="KW-0813">Transport</keyword>
<evidence type="ECO:0000313" key="9">
    <source>
        <dbReference type="EMBL" id="EQB32185.1"/>
    </source>
</evidence>
<dbReference type="eggNOG" id="COG1126">
    <property type="taxonomic scope" value="Bacteria"/>
</dbReference>
<dbReference type="STRING" id="1346791.M529_10305"/>
<dbReference type="RefSeq" id="WP_021317880.1">
    <property type="nucleotide sequence ID" value="NZ_AUWY01000074.1"/>
</dbReference>
<dbReference type="Gene3D" id="3.40.50.300">
    <property type="entry name" value="P-loop containing nucleotide triphosphate hydrolases"/>
    <property type="match status" value="1"/>
</dbReference>
<name>T0ITN9_9SPHN</name>
<dbReference type="PATRIC" id="fig|1346791.3.peg.1981"/>
<dbReference type="InterPro" id="IPR017871">
    <property type="entry name" value="ABC_transporter-like_CS"/>
</dbReference>
<dbReference type="InterPro" id="IPR003439">
    <property type="entry name" value="ABC_transporter-like_ATP-bd"/>
</dbReference>
<proteinExistence type="inferred from homology"/>
<comment type="similarity">
    <text evidence="2">Belongs to the ABC transporter superfamily.</text>
</comment>
<dbReference type="GO" id="GO:0005524">
    <property type="term" value="F:ATP binding"/>
    <property type="evidence" value="ECO:0007669"/>
    <property type="project" value="UniProtKB-KW"/>
</dbReference>
<feature type="domain" description="ABC transporter" evidence="8">
    <location>
        <begin position="2"/>
        <end position="234"/>
    </location>
</feature>
<organism evidence="9 10">
    <name type="scientific">Sphingobium ummariense RL-3</name>
    <dbReference type="NCBI Taxonomy" id="1346791"/>
    <lineage>
        <taxon>Bacteria</taxon>
        <taxon>Pseudomonadati</taxon>
        <taxon>Pseudomonadota</taxon>
        <taxon>Alphaproteobacteria</taxon>
        <taxon>Sphingomonadales</taxon>
        <taxon>Sphingomonadaceae</taxon>
        <taxon>Sphingobium</taxon>
    </lineage>
</organism>
<dbReference type="FunFam" id="3.40.50.300:FF:000020">
    <property type="entry name" value="Amino acid ABC transporter ATP-binding component"/>
    <property type="match status" value="1"/>
</dbReference>
<comment type="subcellular location">
    <subcellularLocation>
        <location evidence="1">Cell membrane</location>
        <topology evidence="1">Peripheral membrane protein</topology>
    </subcellularLocation>
</comment>
<dbReference type="GO" id="GO:0015424">
    <property type="term" value="F:ABC-type amino acid transporter activity"/>
    <property type="evidence" value="ECO:0007669"/>
    <property type="project" value="InterPro"/>
</dbReference>
<dbReference type="CDD" id="cd03262">
    <property type="entry name" value="ABC_HisP_GlnQ"/>
    <property type="match status" value="1"/>
</dbReference>
<sequence length="241" mass="26402">MIAVENIHKAFGANRVLRGVSFAVEAGEVVCLLGPSGSGKSTVLRCLNGLERADSGRVRVAGREMSDASLSAIRRSVSMVFQRFNLFPHRTVLQNVVEGPIHVLREDRTEAEARGRDLLARVGMADRADDYPARLSGGQQQRVGIARALAMRPDAILFDEPTSALDPERVGEVLQIMRSLAEEGMTLIVVTHEIAFAREVADRAIFMDGGTVVEQGAARAMLTDPQEDRTRLFLDRVLRPL</sequence>
<dbReference type="OrthoDB" id="9802264at2"/>
<dbReference type="SUPFAM" id="SSF52540">
    <property type="entry name" value="P-loop containing nucleoside triphosphate hydrolases"/>
    <property type="match status" value="1"/>
</dbReference>
<evidence type="ECO:0000313" key="10">
    <source>
        <dbReference type="Proteomes" id="UP000015523"/>
    </source>
</evidence>
<dbReference type="Pfam" id="PF00005">
    <property type="entry name" value="ABC_tran"/>
    <property type="match status" value="1"/>
</dbReference>
<evidence type="ECO:0000256" key="2">
    <source>
        <dbReference type="ARBA" id="ARBA00005417"/>
    </source>
</evidence>
<dbReference type="GO" id="GO:0016887">
    <property type="term" value="F:ATP hydrolysis activity"/>
    <property type="evidence" value="ECO:0007669"/>
    <property type="project" value="InterPro"/>
</dbReference>
<dbReference type="PANTHER" id="PTHR43166">
    <property type="entry name" value="AMINO ACID IMPORT ATP-BINDING PROTEIN"/>
    <property type="match status" value="1"/>
</dbReference>
<accession>T0ITN9</accession>